<dbReference type="PATRIC" id="fig|1365251.3.peg.5364"/>
<evidence type="ECO:0000313" key="1">
    <source>
        <dbReference type="EMBL" id="KZN44584.1"/>
    </source>
</evidence>
<sequence>MKNYNSNNGNMVISEPLWQLYQDVYFYPFMSTSHYVNGAIISLWNEHGDILSSYKNKKIQNRAIKLISRVPAPIKYLYGGNHDMSYRELSISLNISLSLAQKLSQRFNQRAFYFVENDKFTLYNSFNLKQCYTFKEPIAKRMKRVNLPTFNSAQL</sequence>
<accession>A0A166ZRH2</accession>
<dbReference type="Proteomes" id="UP000076503">
    <property type="component" value="Unassembled WGS sequence"/>
</dbReference>
<dbReference type="EMBL" id="AUXZ01000141">
    <property type="protein sequence ID" value="KZN44584.1"/>
    <property type="molecule type" value="Genomic_DNA"/>
</dbReference>
<dbReference type="OrthoDB" id="6315550at2"/>
<gene>
    <name evidence="1" type="ORF">N476_06175</name>
</gene>
<proteinExistence type="predicted"/>
<name>A0A166ZRH2_9GAMM</name>
<reference evidence="1 2" key="1">
    <citation type="submission" date="2013-07" db="EMBL/GenBank/DDBJ databases">
        <title>Comparative Genomic and Metabolomic Analysis of Twelve Strains of Pseudoalteromonas luteoviolacea.</title>
        <authorList>
            <person name="Vynne N.G."/>
            <person name="Mansson M."/>
            <person name="Gram L."/>
        </authorList>
    </citation>
    <scope>NUCLEOTIDE SEQUENCE [LARGE SCALE GENOMIC DNA]</scope>
    <source>
        <strain evidence="1 2">H33</strain>
    </source>
</reference>
<dbReference type="RefSeq" id="WP_063364415.1">
    <property type="nucleotide sequence ID" value="NZ_AUXZ01000141.1"/>
</dbReference>
<protein>
    <submittedName>
        <fullName evidence="1">Uncharacterized protein</fullName>
    </submittedName>
</protein>
<organism evidence="1 2">
    <name type="scientific">Pseudoalteromonas luteoviolacea H33</name>
    <dbReference type="NCBI Taxonomy" id="1365251"/>
    <lineage>
        <taxon>Bacteria</taxon>
        <taxon>Pseudomonadati</taxon>
        <taxon>Pseudomonadota</taxon>
        <taxon>Gammaproteobacteria</taxon>
        <taxon>Alteromonadales</taxon>
        <taxon>Pseudoalteromonadaceae</taxon>
        <taxon>Pseudoalteromonas</taxon>
    </lineage>
</organism>
<comment type="caution">
    <text evidence="1">The sequence shown here is derived from an EMBL/GenBank/DDBJ whole genome shotgun (WGS) entry which is preliminary data.</text>
</comment>
<dbReference type="AlphaFoldDB" id="A0A166ZRH2"/>
<evidence type="ECO:0000313" key="2">
    <source>
        <dbReference type="Proteomes" id="UP000076503"/>
    </source>
</evidence>